<keyword evidence="2" id="KW-1185">Reference proteome</keyword>
<comment type="caution">
    <text evidence="1">The sequence shown here is derived from an EMBL/GenBank/DDBJ whole genome shotgun (WGS) entry which is preliminary data.</text>
</comment>
<name>A0ABU9DL89_9BACL</name>
<dbReference type="EMBL" id="JBBPCC010000010">
    <property type="protein sequence ID" value="MEK8129623.1"/>
    <property type="molecule type" value="Genomic_DNA"/>
</dbReference>
<protein>
    <submittedName>
        <fullName evidence="1">Uncharacterized protein</fullName>
    </submittedName>
</protein>
<reference evidence="1 2" key="1">
    <citation type="submission" date="2024-04" db="EMBL/GenBank/DDBJ databases">
        <title>draft genome sequnece of Paenibacillus filicis.</title>
        <authorList>
            <person name="Kim D.-U."/>
        </authorList>
    </citation>
    <scope>NUCLEOTIDE SEQUENCE [LARGE SCALE GENOMIC DNA]</scope>
    <source>
        <strain evidence="1 2">KACC14197</strain>
    </source>
</reference>
<sequence length="176" mass="20075">MSFALSYRNWSFDRDLQIVHADVRLEIDGESVIDEPLCIDVGLPALLLSAQRDVRPDRWAGIEAWDKVPFFICGCGDPECRGFSFIARHRQGEPLLDLQEVEESQDGEPRPLADYQIDRAEYIRQVRDIGETFLAFVEPLDYRPLYADTVPTVRRLLAELSRQEIDVQGFASGQSS</sequence>
<accession>A0ABU9DL89</accession>
<evidence type="ECO:0000313" key="1">
    <source>
        <dbReference type="EMBL" id="MEK8129623.1"/>
    </source>
</evidence>
<dbReference type="RefSeq" id="WP_341416729.1">
    <property type="nucleotide sequence ID" value="NZ_JBBPCC010000010.1"/>
</dbReference>
<proteinExistence type="predicted"/>
<dbReference type="Proteomes" id="UP001469365">
    <property type="component" value="Unassembled WGS sequence"/>
</dbReference>
<organism evidence="1 2">
    <name type="scientific">Paenibacillus filicis</name>
    <dbReference type="NCBI Taxonomy" id="669464"/>
    <lineage>
        <taxon>Bacteria</taxon>
        <taxon>Bacillati</taxon>
        <taxon>Bacillota</taxon>
        <taxon>Bacilli</taxon>
        <taxon>Bacillales</taxon>
        <taxon>Paenibacillaceae</taxon>
        <taxon>Paenibacillus</taxon>
    </lineage>
</organism>
<gene>
    <name evidence="1" type="ORF">WMW72_17080</name>
</gene>
<evidence type="ECO:0000313" key="2">
    <source>
        <dbReference type="Proteomes" id="UP001469365"/>
    </source>
</evidence>